<evidence type="ECO:0000313" key="2">
    <source>
        <dbReference type="EMBL" id="BAD05847.1"/>
    </source>
</evidence>
<protein>
    <submittedName>
        <fullName evidence="2">Uncharacterized protein</fullName>
    </submittedName>
</protein>
<dbReference type="EMBL" id="AP005495">
    <property type="protein sequence ID" value="BAD05690.1"/>
    <property type="molecule type" value="Genomic_DNA"/>
</dbReference>
<dbReference type="EMBL" id="AP005799">
    <property type="protein sequence ID" value="BAD05847.1"/>
    <property type="molecule type" value="Genomic_DNA"/>
</dbReference>
<reference evidence="2" key="2">
    <citation type="submission" date="2002-10" db="EMBL/GenBank/DDBJ databases">
        <title>Oryza sativa nipponbare(GA3) genomic DNA, chromosome 8, BAC clone:OSJNBa0012K14.</title>
        <authorList>
            <person name="Sasaki T."/>
            <person name="Matsumoto T."/>
            <person name="Katayose Y."/>
        </authorList>
    </citation>
    <scope>NUCLEOTIDE SEQUENCE</scope>
</reference>
<reference evidence="1" key="1">
    <citation type="submission" date="2002-07" db="EMBL/GenBank/DDBJ databases">
        <title>Oryza sativa nipponbare(GA3) genomic DNA, chromosome 8, BAC clone:OSJNBb0003H03.</title>
        <authorList>
            <person name="Sasaki T."/>
            <person name="Matsumoto T."/>
            <person name="Katayose Y."/>
        </authorList>
    </citation>
    <scope>NUCLEOTIDE SEQUENCE</scope>
</reference>
<accession>Q6YW19</accession>
<evidence type="ECO:0000313" key="1">
    <source>
        <dbReference type="EMBL" id="BAD05690.1"/>
    </source>
</evidence>
<name>Q6YW19_ORYSJ</name>
<gene>
    <name evidence="2" type="ORF">OSJNBa0012K14.17</name>
    <name evidence="1" type="ORF">OSJNBb0003H03.39</name>
</gene>
<reference evidence="3" key="4">
    <citation type="journal article" date="2008" name="Nucleic Acids Res.">
        <title>The rice annotation project database (RAP-DB): 2008 update.</title>
        <authorList>
            <consortium name="The rice annotation project (RAP)"/>
        </authorList>
    </citation>
    <scope>GENOME REANNOTATION</scope>
    <source>
        <strain evidence="3">cv. Nipponbare</strain>
    </source>
</reference>
<evidence type="ECO:0000313" key="3">
    <source>
        <dbReference type="Proteomes" id="UP000000763"/>
    </source>
</evidence>
<dbReference type="Proteomes" id="UP000000763">
    <property type="component" value="Chromosome 8"/>
</dbReference>
<dbReference type="AlphaFoldDB" id="Q6YW19"/>
<sequence length="83" mass="9913">MVADIEMKQLKNYHHDDTHVYEDLGHVCRLCDMFKSIPDSILHDQRKKESKTYKSCSRTNLNGLIYGYPKRQKKDRRIRSNSK</sequence>
<organism evidence="2 3">
    <name type="scientific">Oryza sativa subsp. japonica</name>
    <name type="common">Rice</name>
    <dbReference type="NCBI Taxonomy" id="39947"/>
    <lineage>
        <taxon>Eukaryota</taxon>
        <taxon>Viridiplantae</taxon>
        <taxon>Streptophyta</taxon>
        <taxon>Embryophyta</taxon>
        <taxon>Tracheophyta</taxon>
        <taxon>Spermatophyta</taxon>
        <taxon>Magnoliopsida</taxon>
        <taxon>Liliopsida</taxon>
        <taxon>Poales</taxon>
        <taxon>Poaceae</taxon>
        <taxon>BOP clade</taxon>
        <taxon>Oryzoideae</taxon>
        <taxon>Oryzeae</taxon>
        <taxon>Oryzinae</taxon>
        <taxon>Oryza</taxon>
        <taxon>Oryza sativa</taxon>
    </lineage>
</organism>
<proteinExistence type="predicted"/>
<reference evidence="3" key="3">
    <citation type="journal article" date="2005" name="Nature">
        <title>The map-based sequence of the rice genome.</title>
        <authorList>
            <consortium name="International rice genome sequencing project (IRGSP)"/>
            <person name="Matsumoto T."/>
            <person name="Wu J."/>
            <person name="Kanamori H."/>
            <person name="Katayose Y."/>
            <person name="Fujisawa M."/>
            <person name="Namiki N."/>
            <person name="Mizuno H."/>
            <person name="Yamamoto K."/>
            <person name="Antonio B.A."/>
            <person name="Baba T."/>
            <person name="Sakata K."/>
            <person name="Nagamura Y."/>
            <person name="Aoki H."/>
            <person name="Arikawa K."/>
            <person name="Arita K."/>
            <person name="Bito T."/>
            <person name="Chiden Y."/>
            <person name="Fujitsuka N."/>
            <person name="Fukunaka R."/>
            <person name="Hamada M."/>
            <person name="Harada C."/>
            <person name="Hayashi A."/>
            <person name="Hijishita S."/>
            <person name="Honda M."/>
            <person name="Hosokawa S."/>
            <person name="Ichikawa Y."/>
            <person name="Idonuma A."/>
            <person name="Iijima M."/>
            <person name="Ikeda M."/>
            <person name="Ikeno M."/>
            <person name="Ito K."/>
            <person name="Ito S."/>
            <person name="Ito T."/>
            <person name="Ito Y."/>
            <person name="Ito Y."/>
            <person name="Iwabuchi A."/>
            <person name="Kamiya K."/>
            <person name="Karasawa W."/>
            <person name="Kurita K."/>
            <person name="Katagiri S."/>
            <person name="Kikuta A."/>
            <person name="Kobayashi H."/>
            <person name="Kobayashi N."/>
            <person name="Machita K."/>
            <person name="Maehara T."/>
            <person name="Masukawa M."/>
            <person name="Mizubayashi T."/>
            <person name="Mukai Y."/>
            <person name="Nagasaki H."/>
            <person name="Nagata Y."/>
            <person name="Naito S."/>
            <person name="Nakashima M."/>
            <person name="Nakama Y."/>
            <person name="Nakamichi Y."/>
            <person name="Nakamura M."/>
            <person name="Meguro A."/>
            <person name="Negishi M."/>
            <person name="Ohta I."/>
            <person name="Ohta T."/>
            <person name="Okamoto M."/>
            <person name="Ono N."/>
            <person name="Saji S."/>
            <person name="Sakaguchi M."/>
            <person name="Sakai K."/>
            <person name="Shibata M."/>
            <person name="Shimokawa T."/>
            <person name="Song J."/>
            <person name="Takazaki Y."/>
            <person name="Terasawa K."/>
            <person name="Tsugane M."/>
            <person name="Tsuji K."/>
            <person name="Ueda S."/>
            <person name="Waki K."/>
            <person name="Yamagata H."/>
            <person name="Yamamoto M."/>
            <person name="Yamamoto S."/>
            <person name="Yamane H."/>
            <person name="Yoshiki S."/>
            <person name="Yoshihara R."/>
            <person name="Yukawa K."/>
            <person name="Zhong H."/>
            <person name="Yano M."/>
            <person name="Yuan Q."/>
            <person name="Ouyang S."/>
            <person name="Liu J."/>
            <person name="Jones K.M."/>
            <person name="Gansberger K."/>
            <person name="Moffat K."/>
            <person name="Hill J."/>
            <person name="Bera J."/>
            <person name="Fadrosh D."/>
            <person name="Jin S."/>
            <person name="Johri S."/>
            <person name="Kim M."/>
            <person name="Overton L."/>
            <person name="Reardon M."/>
            <person name="Tsitrin T."/>
            <person name="Vuong H."/>
            <person name="Weaver B."/>
            <person name="Ciecko A."/>
            <person name="Tallon L."/>
            <person name="Jackson J."/>
            <person name="Pai G."/>
            <person name="Aken S.V."/>
            <person name="Utterback T."/>
            <person name="Reidmuller S."/>
            <person name="Feldblyum T."/>
            <person name="Hsiao J."/>
            <person name="Zismann V."/>
            <person name="Iobst S."/>
            <person name="de Vazeille A.R."/>
            <person name="Buell C.R."/>
            <person name="Ying K."/>
            <person name="Li Y."/>
            <person name="Lu T."/>
            <person name="Huang Y."/>
            <person name="Zhao Q."/>
            <person name="Feng Q."/>
            <person name="Zhang L."/>
            <person name="Zhu J."/>
            <person name="Weng Q."/>
            <person name="Mu J."/>
            <person name="Lu Y."/>
            <person name="Fan D."/>
            <person name="Liu Y."/>
            <person name="Guan J."/>
            <person name="Zhang Y."/>
            <person name="Yu S."/>
            <person name="Liu X."/>
            <person name="Zhang Y."/>
            <person name="Hong G."/>
            <person name="Han B."/>
            <person name="Choisne N."/>
            <person name="Demange N."/>
            <person name="Orjeda G."/>
            <person name="Samain S."/>
            <person name="Cattolico L."/>
            <person name="Pelletier E."/>
            <person name="Couloux A."/>
            <person name="Segurens B."/>
            <person name="Wincker P."/>
            <person name="D'Hont A."/>
            <person name="Scarpelli C."/>
            <person name="Weissenbach J."/>
            <person name="Salanoubat M."/>
            <person name="Quetier F."/>
            <person name="Yu Y."/>
            <person name="Kim H.R."/>
            <person name="Rambo T."/>
            <person name="Currie J."/>
            <person name="Collura K."/>
            <person name="Luo M."/>
            <person name="Yang T."/>
            <person name="Ammiraju J.S.S."/>
            <person name="Engler F."/>
            <person name="Soderlund C."/>
            <person name="Wing R.A."/>
            <person name="Palmer L.E."/>
            <person name="de la Bastide M."/>
            <person name="Spiegel L."/>
            <person name="Nascimento L."/>
            <person name="Zutavern T."/>
            <person name="O'Shaughnessy A."/>
            <person name="Dike S."/>
            <person name="Dedhia N."/>
            <person name="Preston R."/>
            <person name="Balija V."/>
            <person name="McCombie W.R."/>
            <person name="Chow T."/>
            <person name="Chen H."/>
            <person name="Chung M."/>
            <person name="Chen C."/>
            <person name="Shaw J."/>
            <person name="Wu H."/>
            <person name="Hsiao K."/>
            <person name="Chao Y."/>
            <person name="Chu M."/>
            <person name="Cheng C."/>
            <person name="Hour A."/>
            <person name="Lee P."/>
            <person name="Lin S."/>
            <person name="Lin Y."/>
            <person name="Liou J."/>
            <person name="Liu S."/>
            <person name="Hsing Y."/>
            <person name="Raghuvanshi S."/>
            <person name="Mohanty A."/>
            <person name="Bharti A.K."/>
            <person name="Gaur A."/>
            <person name="Gupta V."/>
            <person name="Kumar D."/>
            <person name="Ravi V."/>
            <person name="Vij S."/>
            <person name="Kapur A."/>
            <person name="Khurana P."/>
            <person name="Khurana P."/>
            <person name="Khurana J.P."/>
            <person name="Tyagi A.K."/>
            <person name="Gaikwad K."/>
            <person name="Singh A."/>
            <person name="Dalal V."/>
            <person name="Srivastava S."/>
            <person name="Dixit A."/>
            <person name="Pal A.K."/>
            <person name="Ghazi I.A."/>
            <person name="Yadav M."/>
            <person name="Pandit A."/>
            <person name="Bhargava A."/>
            <person name="Sureshbabu K."/>
            <person name="Batra K."/>
            <person name="Sharma T.R."/>
            <person name="Mohapatra T."/>
            <person name="Singh N.K."/>
            <person name="Messing J."/>
            <person name="Nelson A.B."/>
            <person name="Fuks G."/>
            <person name="Kavchok S."/>
            <person name="Keizer G."/>
            <person name="Linton E."/>
            <person name="Llaca V."/>
            <person name="Song R."/>
            <person name="Tanyolac B."/>
            <person name="Young S."/>
            <person name="Ho-Il K."/>
            <person name="Hahn J.H."/>
            <person name="Sangsakoo G."/>
            <person name="Vanavichit A."/>
            <person name="de Mattos Luiz.A.T."/>
            <person name="Zimmer P.D."/>
            <person name="Malone G."/>
            <person name="Dellagostin O."/>
            <person name="de Oliveira A.C."/>
            <person name="Bevan M."/>
            <person name="Bancroft I."/>
            <person name="Minx P."/>
            <person name="Cordum H."/>
            <person name="Wilson R."/>
            <person name="Cheng Z."/>
            <person name="Jin W."/>
            <person name="Jiang J."/>
            <person name="Leong S.A."/>
            <person name="Iwama H."/>
            <person name="Gojobori T."/>
            <person name="Itoh T."/>
            <person name="Niimura Y."/>
            <person name="Fujii Y."/>
            <person name="Habara T."/>
            <person name="Sakai H."/>
            <person name="Sato Y."/>
            <person name="Wilson G."/>
            <person name="Kumar K."/>
            <person name="McCouch S."/>
            <person name="Juretic N."/>
            <person name="Hoen D."/>
            <person name="Wright S."/>
            <person name="Bruskiewich R."/>
            <person name="Bureau T."/>
            <person name="Miyao A."/>
            <person name="Hirochika H."/>
            <person name="Nishikawa T."/>
            <person name="Kadowaki K."/>
            <person name="Sugiura M."/>
            <person name="Burr B."/>
            <person name="Sasaki T."/>
        </authorList>
    </citation>
    <scope>NUCLEOTIDE SEQUENCE [LARGE SCALE GENOMIC DNA]</scope>
    <source>
        <strain evidence="3">cv. Nipponbare</strain>
    </source>
</reference>